<keyword evidence="2" id="KW-1133">Transmembrane helix</keyword>
<dbReference type="EMBL" id="BAABRV010000004">
    <property type="protein sequence ID" value="GAA5533574.1"/>
    <property type="molecule type" value="Genomic_DNA"/>
</dbReference>
<feature type="transmembrane region" description="Helical" evidence="2">
    <location>
        <begin position="400"/>
        <end position="416"/>
    </location>
</feature>
<feature type="transmembrane region" description="Helical" evidence="2">
    <location>
        <begin position="351"/>
        <end position="369"/>
    </location>
</feature>
<feature type="transmembrane region" description="Helical" evidence="2">
    <location>
        <begin position="453"/>
        <end position="471"/>
    </location>
</feature>
<keyword evidence="4" id="KW-1185">Reference proteome</keyword>
<keyword evidence="2" id="KW-0472">Membrane</keyword>
<keyword evidence="2" id="KW-0812">Transmembrane</keyword>
<evidence type="ECO:0000256" key="1">
    <source>
        <dbReference type="SAM" id="MobiDB-lite"/>
    </source>
</evidence>
<comment type="caution">
    <text evidence="3">The sequence shown here is derived from an EMBL/GenBank/DDBJ whole genome shotgun (WGS) entry which is preliminary data.</text>
</comment>
<dbReference type="Proteomes" id="UP001404956">
    <property type="component" value="Unassembled WGS sequence"/>
</dbReference>
<feature type="transmembrane region" description="Helical" evidence="2">
    <location>
        <begin position="559"/>
        <end position="579"/>
    </location>
</feature>
<feature type="transmembrane region" description="Helical" evidence="2">
    <location>
        <begin position="423"/>
        <end position="441"/>
    </location>
</feature>
<reference evidence="3 4" key="1">
    <citation type="submission" date="2024-02" db="EMBL/GenBank/DDBJ databases">
        <title>Deinococcus aluminii NBRC 112889.</title>
        <authorList>
            <person name="Ichikawa N."/>
            <person name="Katano-Makiyama Y."/>
            <person name="Hidaka K."/>
        </authorList>
    </citation>
    <scope>NUCLEOTIDE SEQUENCE [LARGE SCALE GENOMIC DNA]</scope>
    <source>
        <strain evidence="3 4">NBRC 112889</strain>
    </source>
</reference>
<evidence type="ECO:0000313" key="3">
    <source>
        <dbReference type="EMBL" id="GAA5533574.1"/>
    </source>
</evidence>
<organism evidence="3 4">
    <name type="scientific">Deinococcus aluminii</name>
    <dbReference type="NCBI Taxonomy" id="1656885"/>
    <lineage>
        <taxon>Bacteria</taxon>
        <taxon>Thermotogati</taxon>
        <taxon>Deinococcota</taxon>
        <taxon>Deinococci</taxon>
        <taxon>Deinococcales</taxon>
        <taxon>Deinococcaceae</taxon>
        <taxon>Deinococcus</taxon>
    </lineage>
</organism>
<dbReference type="Pfam" id="PF18949">
    <property type="entry name" value="DUF5693"/>
    <property type="match status" value="1"/>
</dbReference>
<accession>A0ABP9XDY0</accession>
<gene>
    <name evidence="3" type="ORF">Dalu01_01980</name>
</gene>
<sequence length="636" mass="68810">MTDPNPTRPSLMARAAPGPLAPRSPDAPPPTRSRLTVPLLAVILLSLIPALVLAWQRVQFEQAQKTVALVMDYPALAVQAQRVGLEPQALLDRYKALGVNGAAVYEDVIGNLVQRGDLYERRGSDLAAENPGEGVNPQWVYMRALTPRGAEELRALPGRYTIPTREVTIAGQKWLGWPTDPDFLPAGPNMPLINDLKAQGLVVVYRPYDDEALRDPAGDWPDVPFIAFTGDEVIGARVPERLNRVNQALGSRLPAIIESSDQRGLDTLVETHGGARMFALNPTWQNRLGPEAVASKYALAARERSQRLLYLRPFPTVYETEAFLKRTSDLLQHSGVKVGQPVITPFQPNTTLRWLSVFGPLAALLLLGLSFPLPRLGLAVAMLAGLAALGLNGLRPFESVALIAAITFPALGLVLRRSKVTDWFLATGLSLIGVLFVSGLGANRDSVLGLEPFKGVGLTLLVPLVFVGLSFLPRQDIRKTAQDIYNAPLRLGDIAVMALGLGVFALVFLRRGNSTGLGVSDTEAQLRQNLQDTIIRPRFKEVAGHPLGLLGLSGVLPGYFSLLLLLGGVVGQASILNTFSHFHTPLLISAARVFIGLGVGLLLGLIAIPVVQFLLRFWNTYGTRRAPKDPATEVRA</sequence>
<dbReference type="RefSeq" id="WP_345454080.1">
    <property type="nucleotide sequence ID" value="NZ_BAABRV010000004.1"/>
</dbReference>
<evidence type="ECO:0000256" key="2">
    <source>
        <dbReference type="SAM" id="Phobius"/>
    </source>
</evidence>
<name>A0ABP9XDY0_9DEIO</name>
<feature type="transmembrane region" description="Helical" evidence="2">
    <location>
        <begin position="491"/>
        <end position="509"/>
    </location>
</feature>
<feature type="compositionally biased region" description="Pro residues" evidence="1">
    <location>
        <begin position="19"/>
        <end position="31"/>
    </location>
</feature>
<evidence type="ECO:0000313" key="4">
    <source>
        <dbReference type="Proteomes" id="UP001404956"/>
    </source>
</evidence>
<feature type="transmembrane region" description="Helical" evidence="2">
    <location>
        <begin position="35"/>
        <end position="55"/>
    </location>
</feature>
<protein>
    <submittedName>
        <fullName evidence="3">Uncharacterized protein</fullName>
    </submittedName>
</protein>
<feature type="region of interest" description="Disordered" evidence="1">
    <location>
        <begin position="1"/>
        <end position="32"/>
    </location>
</feature>
<dbReference type="InterPro" id="IPR043748">
    <property type="entry name" value="DUF5693"/>
</dbReference>
<feature type="transmembrane region" description="Helical" evidence="2">
    <location>
        <begin position="591"/>
        <end position="615"/>
    </location>
</feature>
<proteinExistence type="predicted"/>